<feature type="region of interest" description="Disordered" evidence="1">
    <location>
        <begin position="402"/>
        <end position="423"/>
    </location>
</feature>
<evidence type="ECO:0000313" key="3">
    <source>
        <dbReference type="Proteomes" id="UP000237347"/>
    </source>
</evidence>
<comment type="caution">
    <text evidence="2">The sequence shown here is derived from an EMBL/GenBank/DDBJ whole genome shotgun (WGS) entry which is preliminary data.</text>
</comment>
<dbReference type="AlphaFoldDB" id="A0AAW0IZJ3"/>
<accession>A0AAW0IZJ3</accession>
<proteinExistence type="predicted"/>
<dbReference type="Proteomes" id="UP000237347">
    <property type="component" value="Unassembled WGS sequence"/>
</dbReference>
<keyword evidence="3" id="KW-1185">Reference proteome</keyword>
<protein>
    <submittedName>
        <fullName evidence="2">Uncharacterized protein</fullName>
    </submittedName>
</protein>
<organism evidence="2 3">
    <name type="scientific">Quercus suber</name>
    <name type="common">Cork oak</name>
    <dbReference type="NCBI Taxonomy" id="58331"/>
    <lineage>
        <taxon>Eukaryota</taxon>
        <taxon>Viridiplantae</taxon>
        <taxon>Streptophyta</taxon>
        <taxon>Embryophyta</taxon>
        <taxon>Tracheophyta</taxon>
        <taxon>Spermatophyta</taxon>
        <taxon>Magnoliopsida</taxon>
        <taxon>eudicotyledons</taxon>
        <taxon>Gunneridae</taxon>
        <taxon>Pentapetalae</taxon>
        <taxon>rosids</taxon>
        <taxon>fabids</taxon>
        <taxon>Fagales</taxon>
        <taxon>Fagaceae</taxon>
        <taxon>Quercus</taxon>
    </lineage>
</organism>
<evidence type="ECO:0000313" key="2">
    <source>
        <dbReference type="EMBL" id="KAK7820069.1"/>
    </source>
</evidence>
<feature type="region of interest" description="Disordered" evidence="1">
    <location>
        <begin position="341"/>
        <end position="362"/>
    </location>
</feature>
<feature type="compositionally biased region" description="Polar residues" evidence="1">
    <location>
        <begin position="410"/>
        <end position="423"/>
    </location>
</feature>
<dbReference type="PANTHER" id="PTHR33977:SF1">
    <property type="entry name" value="ZINC ION BINDING PROTEIN"/>
    <property type="match status" value="1"/>
</dbReference>
<reference evidence="2 3" key="1">
    <citation type="journal article" date="2018" name="Sci. Data">
        <title>The draft genome sequence of cork oak.</title>
        <authorList>
            <person name="Ramos A.M."/>
            <person name="Usie A."/>
            <person name="Barbosa P."/>
            <person name="Barros P.M."/>
            <person name="Capote T."/>
            <person name="Chaves I."/>
            <person name="Simoes F."/>
            <person name="Abreu I."/>
            <person name="Carrasquinho I."/>
            <person name="Faro C."/>
            <person name="Guimaraes J.B."/>
            <person name="Mendonca D."/>
            <person name="Nobrega F."/>
            <person name="Rodrigues L."/>
            <person name="Saibo N.J.M."/>
            <person name="Varela M.C."/>
            <person name="Egas C."/>
            <person name="Matos J."/>
            <person name="Miguel C.M."/>
            <person name="Oliveira M.M."/>
            <person name="Ricardo C.P."/>
            <person name="Goncalves S."/>
        </authorList>
    </citation>
    <scope>NUCLEOTIDE SEQUENCE [LARGE SCALE GENOMIC DNA]</scope>
    <source>
        <strain evidence="3">cv. HL8</strain>
    </source>
</reference>
<name>A0AAW0IZJ3_QUESU</name>
<evidence type="ECO:0000256" key="1">
    <source>
        <dbReference type="SAM" id="MobiDB-lite"/>
    </source>
</evidence>
<dbReference type="EMBL" id="PKMF04000755">
    <property type="protein sequence ID" value="KAK7820069.1"/>
    <property type="molecule type" value="Genomic_DNA"/>
</dbReference>
<dbReference type="PANTHER" id="PTHR33977">
    <property type="entry name" value="ZINC ION BINDING PROTEIN"/>
    <property type="match status" value="1"/>
</dbReference>
<gene>
    <name evidence="2" type="ORF">CFP56_039258</name>
</gene>
<sequence>MQRHSESVVREGGPSNRDDQLSHWYVRRQERSIQHSTYELNADDAVSIGMWVASHQNHIFFYEDFSDSEPFTLGIQIEWQLQQMSLFGNCSLLVYDSRLGTKVHSYFWLNEYSGKDDFARYWKDEWMSGLTSWCKALKIPDSDVVIQEMGNMCELMFKVTNLCHKRGSTMPSISIFQYHKALIDMLHCPPHDSLIRDHAISLAVCAQKQLNVLVDLDSSQTALDPIQSQTVDNIKQETVELVLTNQDTELVNESNCINEDASAHDENCGAVNDAPRVISSDVCDELNDLATSGNRISGENVGEEIRCAEMDVESLSICISPPGLNSVDEVVASNVFSENGNRGLDNTRSKHLPSKVDSSDVNEFQDKDCNENMMDVEPLSIDFPPSTREFLEQCTVTHQDGLADNDLEPTVSNTPDSETKTSSAISLPVESQVLNMIEISVTHDLQEVVNNGQHIMIFYMDGARKCLSVDKIGKYDHIVNVGLNL</sequence>